<evidence type="ECO:0000313" key="3">
    <source>
        <dbReference type="Proteomes" id="UP001412067"/>
    </source>
</evidence>
<dbReference type="PANTHER" id="PTHR33334">
    <property type="entry name" value="PROTEIN LNK1"/>
    <property type="match status" value="1"/>
</dbReference>
<reference evidence="2 3" key="1">
    <citation type="journal article" date="2022" name="Nat. Plants">
        <title>Genomes of leafy and leafless Platanthera orchids illuminate the evolution of mycoheterotrophy.</title>
        <authorList>
            <person name="Li M.H."/>
            <person name="Liu K.W."/>
            <person name="Li Z."/>
            <person name="Lu H.C."/>
            <person name="Ye Q.L."/>
            <person name="Zhang D."/>
            <person name="Wang J.Y."/>
            <person name="Li Y.F."/>
            <person name="Zhong Z.M."/>
            <person name="Liu X."/>
            <person name="Yu X."/>
            <person name="Liu D.K."/>
            <person name="Tu X.D."/>
            <person name="Liu B."/>
            <person name="Hao Y."/>
            <person name="Liao X.Y."/>
            <person name="Jiang Y.T."/>
            <person name="Sun W.H."/>
            <person name="Chen J."/>
            <person name="Chen Y.Q."/>
            <person name="Ai Y."/>
            <person name="Zhai J.W."/>
            <person name="Wu S.S."/>
            <person name="Zhou Z."/>
            <person name="Hsiao Y.Y."/>
            <person name="Wu W.L."/>
            <person name="Chen Y.Y."/>
            <person name="Lin Y.F."/>
            <person name="Hsu J.L."/>
            <person name="Li C.Y."/>
            <person name="Wang Z.W."/>
            <person name="Zhao X."/>
            <person name="Zhong W.Y."/>
            <person name="Ma X.K."/>
            <person name="Ma L."/>
            <person name="Huang J."/>
            <person name="Chen G.Z."/>
            <person name="Huang M.Z."/>
            <person name="Huang L."/>
            <person name="Peng D.H."/>
            <person name="Luo Y.B."/>
            <person name="Zou S.Q."/>
            <person name="Chen S.P."/>
            <person name="Lan S."/>
            <person name="Tsai W.C."/>
            <person name="Van de Peer Y."/>
            <person name="Liu Z.J."/>
        </authorList>
    </citation>
    <scope>NUCLEOTIDE SEQUENCE [LARGE SCALE GENOMIC DNA]</scope>
    <source>
        <strain evidence="2">Lor288</strain>
    </source>
</reference>
<dbReference type="InterPro" id="IPR039928">
    <property type="entry name" value="LNK"/>
</dbReference>
<name>A0ABR2LQM4_9ASPA</name>
<evidence type="ECO:0000313" key="2">
    <source>
        <dbReference type="EMBL" id="KAK8947813.1"/>
    </source>
</evidence>
<proteinExistence type="predicted"/>
<dbReference type="EMBL" id="JBBWWR010000016">
    <property type="protein sequence ID" value="KAK8947813.1"/>
    <property type="molecule type" value="Genomic_DNA"/>
</dbReference>
<evidence type="ECO:0000256" key="1">
    <source>
        <dbReference type="SAM" id="MobiDB-lite"/>
    </source>
</evidence>
<organism evidence="2 3">
    <name type="scientific">Platanthera guangdongensis</name>
    <dbReference type="NCBI Taxonomy" id="2320717"/>
    <lineage>
        <taxon>Eukaryota</taxon>
        <taxon>Viridiplantae</taxon>
        <taxon>Streptophyta</taxon>
        <taxon>Embryophyta</taxon>
        <taxon>Tracheophyta</taxon>
        <taxon>Spermatophyta</taxon>
        <taxon>Magnoliopsida</taxon>
        <taxon>Liliopsida</taxon>
        <taxon>Asparagales</taxon>
        <taxon>Orchidaceae</taxon>
        <taxon>Orchidoideae</taxon>
        <taxon>Orchideae</taxon>
        <taxon>Orchidinae</taxon>
        <taxon>Platanthera</taxon>
    </lineage>
</organism>
<keyword evidence="3" id="KW-1185">Reference proteome</keyword>
<gene>
    <name evidence="2" type="ORF">KSP40_PGU002457</name>
</gene>
<sequence length="653" mass="71543">MSHWKGYQTRDIFGNEADRVNHLLPIQDGEEVLESVTFNDSHKELRFEGANDGRTNVCHEGSVTKTALTKLGAKFSPSSLKEGSSNIPDPSLSLISEKDASALGIIKCSTEGTNLDCKGDKIFTKSDREGENDTGNNTLCSDYGNTGDIHHKKVGVFSVDSFVGILTMAQMSGEDDLLFSDYPNVGHFEDFEKMFRNHGSNFAHGSTVTEDEISWFSSSSHGFHGVEDTLQSVVLSSVSTSSAFHNATSAQDLCSNDLPATEPLTISTEFPSSTDCCSLPLYSDTERKGKSLLSELAYDRFGVEKTMTLEQISYGNAHKNPIMINTTSKELSTIKGKKINPTYGATVQSSLSGCSLIQCDQDHELLSSFLPVPRPCSRHAISKKTLVSESLASNCLHSYDPQAQLSDILKSSIIKSSDCPDYVTPNNPSSDANHSMGLLPEPFPILPIPTEKNEEIYVCQHYPAAWIVDKPLEQHMDNALEHHVEASNPSAQRKYKFEGDEEPTDTLASSTLQDNSCLTSTCIDDVSIKAASFQQLQMIMDRMGIRTRLCIRDSLYRLARSAEQSHCYGSASNVSGATSPMRDFQSSKDSMRPPEFLGVSMSTNEIERAVAFLLFHKSLGSGTGSAEDSMWLRTPLHILDPVSKSKVPYHPAS</sequence>
<comment type="caution">
    <text evidence="2">The sequence shown here is derived from an EMBL/GenBank/DDBJ whole genome shotgun (WGS) entry which is preliminary data.</text>
</comment>
<dbReference type="Proteomes" id="UP001412067">
    <property type="component" value="Unassembled WGS sequence"/>
</dbReference>
<dbReference type="PANTHER" id="PTHR33334:SF8">
    <property type="entry name" value="PROTEIN LNK1"/>
    <property type="match status" value="1"/>
</dbReference>
<feature type="region of interest" description="Disordered" evidence="1">
    <location>
        <begin position="569"/>
        <end position="590"/>
    </location>
</feature>
<accession>A0ABR2LQM4</accession>
<protein>
    <submittedName>
        <fullName evidence="2">Uncharacterized protein</fullName>
    </submittedName>
</protein>